<dbReference type="EMBL" id="JACRYT010000004">
    <property type="protein sequence ID" value="MBC6679438.1"/>
    <property type="molecule type" value="Genomic_DNA"/>
</dbReference>
<keyword evidence="9" id="KW-1185">Reference proteome</keyword>
<dbReference type="SUPFAM" id="SSF69737">
    <property type="entry name" value="Urease metallochaperone UreE, C-terminal domain"/>
    <property type="match status" value="1"/>
</dbReference>
<feature type="domain" description="UreE urease accessory N-terminal" evidence="7">
    <location>
        <begin position="6"/>
        <end position="69"/>
    </location>
</feature>
<gene>
    <name evidence="5" type="primary">ureE</name>
    <name evidence="8" type="ORF">H9L42_06320</name>
</gene>
<dbReference type="SMART" id="SM00988">
    <property type="entry name" value="UreE_N"/>
    <property type="match status" value="1"/>
</dbReference>
<dbReference type="InterPro" id="IPR012406">
    <property type="entry name" value="UreE"/>
</dbReference>
<dbReference type="InterPro" id="IPR007864">
    <property type="entry name" value="UreE_C_dom"/>
</dbReference>
<dbReference type="GO" id="GO:0006457">
    <property type="term" value="P:protein folding"/>
    <property type="evidence" value="ECO:0007669"/>
    <property type="project" value="InterPro"/>
</dbReference>
<protein>
    <recommendedName>
        <fullName evidence="5">Urease accessory protein UreE</fullName>
    </recommendedName>
</protein>
<evidence type="ECO:0000313" key="9">
    <source>
        <dbReference type="Proteomes" id="UP000602647"/>
    </source>
</evidence>
<dbReference type="Gene3D" id="2.60.260.20">
    <property type="entry name" value="Urease metallochaperone UreE, N-terminal domain"/>
    <property type="match status" value="1"/>
</dbReference>
<evidence type="ECO:0000313" key="8">
    <source>
        <dbReference type="EMBL" id="MBC6679438.1"/>
    </source>
</evidence>
<organism evidence="8 9">
    <name type="scientific">Zhenpiania hominis</name>
    <dbReference type="NCBI Taxonomy" id="2763644"/>
    <lineage>
        <taxon>Bacteria</taxon>
        <taxon>Bacillati</taxon>
        <taxon>Bacillota</taxon>
        <taxon>Clostridia</taxon>
        <taxon>Peptostreptococcales</taxon>
        <taxon>Anaerovoracaceae</taxon>
        <taxon>Zhenpiania</taxon>
    </lineage>
</organism>
<evidence type="ECO:0000256" key="4">
    <source>
        <dbReference type="ARBA" id="ARBA00023186"/>
    </source>
</evidence>
<evidence type="ECO:0000256" key="1">
    <source>
        <dbReference type="ARBA" id="ARBA00004496"/>
    </source>
</evidence>
<evidence type="ECO:0000256" key="2">
    <source>
        <dbReference type="ARBA" id="ARBA00022490"/>
    </source>
</evidence>
<comment type="function">
    <text evidence="5">Involved in urease metallocenter assembly. Binds nickel. Probably functions as a nickel donor during metallocenter assembly.</text>
</comment>
<evidence type="ECO:0000256" key="3">
    <source>
        <dbReference type="ARBA" id="ARBA00022596"/>
    </source>
</evidence>
<dbReference type="AlphaFoldDB" id="A0A923SVK5"/>
<feature type="compositionally biased region" description="Basic residues" evidence="6">
    <location>
        <begin position="148"/>
        <end position="161"/>
    </location>
</feature>
<dbReference type="Pfam" id="PF05194">
    <property type="entry name" value="UreE_C"/>
    <property type="match status" value="1"/>
</dbReference>
<evidence type="ECO:0000256" key="5">
    <source>
        <dbReference type="HAMAP-Rule" id="MF_00822"/>
    </source>
</evidence>
<dbReference type="GO" id="GO:0019627">
    <property type="term" value="P:urea metabolic process"/>
    <property type="evidence" value="ECO:0007669"/>
    <property type="project" value="InterPro"/>
</dbReference>
<comment type="subcellular location">
    <subcellularLocation>
        <location evidence="1 5">Cytoplasm</location>
    </subcellularLocation>
</comment>
<evidence type="ECO:0000256" key="6">
    <source>
        <dbReference type="SAM" id="MobiDB-lite"/>
    </source>
</evidence>
<dbReference type="GO" id="GO:0051082">
    <property type="term" value="F:unfolded protein binding"/>
    <property type="evidence" value="ECO:0007669"/>
    <property type="project" value="UniProtKB-UniRule"/>
</dbReference>
<comment type="similarity">
    <text evidence="5">Belongs to the UreE family.</text>
</comment>
<dbReference type="Proteomes" id="UP000602647">
    <property type="component" value="Unassembled WGS sequence"/>
</dbReference>
<proteinExistence type="inferred from homology"/>
<dbReference type="HAMAP" id="MF_00822">
    <property type="entry name" value="UreE"/>
    <property type="match status" value="1"/>
</dbReference>
<dbReference type="GO" id="GO:0016151">
    <property type="term" value="F:nickel cation binding"/>
    <property type="evidence" value="ECO:0007669"/>
    <property type="project" value="UniProtKB-UniRule"/>
</dbReference>
<evidence type="ECO:0000259" key="7">
    <source>
        <dbReference type="SMART" id="SM00988"/>
    </source>
</evidence>
<comment type="caution">
    <text evidence="8">The sequence shown here is derived from an EMBL/GenBank/DDBJ whole genome shotgun (WGS) entry which is preliminary data.</text>
</comment>
<keyword evidence="2 5" id="KW-0963">Cytoplasm</keyword>
<dbReference type="SUPFAM" id="SSF69287">
    <property type="entry name" value="Urease metallochaperone UreE, N-terminal domain"/>
    <property type="match status" value="1"/>
</dbReference>
<name>A0A923SVK5_9FIRM</name>
<reference evidence="8" key="1">
    <citation type="submission" date="2020-08" db="EMBL/GenBank/DDBJ databases">
        <title>Genome public.</title>
        <authorList>
            <person name="Liu C."/>
            <person name="Sun Q."/>
        </authorList>
    </citation>
    <scope>NUCLEOTIDE SEQUENCE</scope>
    <source>
        <strain evidence="8">BX12</strain>
    </source>
</reference>
<dbReference type="RefSeq" id="WP_187302544.1">
    <property type="nucleotide sequence ID" value="NZ_JACRYT010000004.1"/>
</dbReference>
<keyword evidence="3 5" id="KW-0533">Nickel</keyword>
<dbReference type="Gene3D" id="3.30.70.790">
    <property type="entry name" value="UreE, C-terminal domain"/>
    <property type="match status" value="1"/>
</dbReference>
<dbReference type="InterPro" id="IPR004029">
    <property type="entry name" value="UreE_N"/>
</dbReference>
<accession>A0A923SVK5</accession>
<sequence length="161" mass="18500">MIVEKIIGDARDFQGEDLKIDKVYLDYLGMGKPHQKLTAESGEKIAISLDHGEHLFCGAVLYKDSERMIVVDMLPEDVLEIRPEGNRQWAKTAFNIGNMHHPAYLYDDCIRIPYDGILENLMKSIGVAYTRCERKLDGEKAAQTVGNHQHHHHHHHHHNEE</sequence>
<dbReference type="InterPro" id="IPR036118">
    <property type="entry name" value="UreE_N_sf"/>
</dbReference>
<keyword evidence="4 5" id="KW-0143">Chaperone</keyword>
<dbReference type="GO" id="GO:0005737">
    <property type="term" value="C:cytoplasm"/>
    <property type="evidence" value="ECO:0007669"/>
    <property type="project" value="UniProtKB-SubCell"/>
</dbReference>
<dbReference type="CDD" id="cd00571">
    <property type="entry name" value="UreE"/>
    <property type="match status" value="1"/>
</dbReference>
<dbReference type="Pfam" id="PF02814">
    <property type="entry name" value="UreE_N"/>
    <property type="match status" value="1"/>
</dbReference>
<dbReference type="PIRSF" id="PIRSF036402">
    <property type="entry name" value="Ureas_acces_UreE"/>
    <property type="match status" value="1"/>
</dbReference>
<feature type="region of interest" description="Disordered" evidence="6">
    <location>
        <begin position="141"/>
        <end position="161"/>
    </location>
</feature>
<dbReference type="GO" id="GO:0065003">
    <property type="term" value="P:protein-containing complex assembly"/>
    <property type="evidence" value="ECO:0007669"/>
    <property type="project" value="InterPro"/>
</dbReference>